<protein>
    <recommendedName>
        <fullName evidence="6">CREG-like beta-barrel domain-containing protein</fullName>
    </recommendedName>
</protein>
<proteinExistence type="inferred from homology"/>
<keyword evidence="5" id="KW-0325">Glycoprotein</keyword>
<comment type="similarity">
    <text evidence="2">Belongs to the CREG family.</text>
</comment>
<evidence type="ECO:0000256" key="3">
    <source>
        <dbReference type="ARBA" id="ARBA00022525"/>
    </source>
</evidence>
<dbReference type="Gene3D" id="2.30.110.10">
    <property type="entry name" value="Electron Transport, Fmn-binding Protein, Chain A"/>
    <property type="match status" value="1"/>
</dbReference>
<dbReference type="GO" id="GO:0005737">
    <property type="term" value="C:cytoplasm"/>
    <property type="evidence" value="ECO:0007669"/>
    <property type="project" value="UniProtKB-ARBA"/>
</dbReference>
<dbReference type="SUPFAM" id="SSF50475">
    <property type="entry name" value="FMN-binding split barrel"/>
    <property type="match status" value="1"/>
</dbReference>
<dbReference type="InterPro" id="IPR012349">
    <property type="entry name" value="Split_barrel_FMN-bd"/>
</dbReference>
<reference evidence="7 8" key="1">
    <citation type="submission" date="2024-03" db="EMBL/GenBank/DDBJ databases">
        <title>The genome assembly and annotation of the cricket Gryllus longicercus Weissman &amp; Gray.</title>
        <authorList>
            <person name="Szrajer S."/>
            <person name="Gray D."/>
            <person name="Ylla G."/>
        </authorList>
    </citation>
    <scope>NUCLEOTIDE SEQUENCE [LARGE SCALE GENOMIC DNA]</scope>
    <source>
        <strain evidence="7">DAG 2021-001</strain>
        <tissue evidence="7">Whole body minus gut</tissue>
    </source>
</reference>
<accession>A0AAN9VVF5</accession>
<evidence type="ECO:0000256" key="4">
    <source>
        <dbReference type="ARBA" id="ARBA00022729"/>
    </source>
</evidence>
<dbReference type="PANTHER" id="PTHR13343">
    <property type="entry name" value="CREG1 PROTEIN"/>
    <property type="match status" value="1"/>
</dbReference>
<evidence type="ECO:0000256" key="5">
    <source>
        <dbReference type="ARBA" id="ARBA00023180"/>
    </source>
</evidence>
<feature type="domain" description="CREG-like beta-barrel" evidence="6">
    <location>
        <begin position="34"/>
        <end position="202"/>
    </location>
</feature>
<comment type="caution">
    <text evidence="7">The sequence shown here is derived from an EMBL/GenBank/DDBJ whole genome shotgun (WGS) entry which is preliminary data.</text>
</comment>
<dbReference type="InterPro" id="IPR055343">
    <property type="entry name" value="CREG_beta-barrel"/>
</dbReference>
<dbReference type="Pfam" id="PF13883">
    <property type="entry name" value="CREG_beta-barrel"/>
    <property type="match status" value="1"/>
</dbReference>
<sequence>MAEKYRRYDHYQPPTSPFHQKMHTFIADYGPTPPPHDQVAKMARYIVHNADWGAISTHSSSPAIRGFPFANIVSISDGTSTNSSGVPYMYITPLELSTRDLEIDPRCSLALSLAETDYCKQQNIDPEDPRCARVILTGKVKRVKTHTSEIDYAENALFSRHPAMRSWPRSHGFYFAKLKIEQILVLDYYGGPKIVPKPEYFNPGDVRFRI</sequence>
<evidence type="ECO:0000313" key="7">
    <source>
        <dbReference type="EMBL" id="KAK7872185.1"/>
    </source>
</evidence>
<dbReference type="GO" id="GO:0005615">
    <property type="term" value="C:extracellular space"/>
    <property type="evidence" value="ECO:0007669"/>
    <property type="project" value="TreeGrafter"/>
</dbReference>
<gene>
    <name evidence="7" type="ORF">R5R35_001746</name>
</gene>
<dbReference type="EMBL" id="JAZDUA010000028">
    <property type="protein sequence ID" value="KAK7872185.1"/>
    <property type="molecule type" value="Genomic_DNA"/>
</dbReference>
<evidence type="ECO:0000259" key="6">
    <source>
        <dbReference type="Pfam" id="PF13883"/>
    </source>
</evidence>
<dbReference type="FunFam" id="2.30.110.10:FF:000004">
    <property type="entry name" value="Cellular repressor of E1A-stimulated genes 1"/>
    <property type="match status" value="1"/>
</dbReference>
<evidence type="ECO:0000256" key="1">
    <source>
        <dbReference type="ARBA" id="ARBA00004613"/>
    </source>
</evidence>
<keyword evidence="3" id="KW-0964">Secreted</keyword>
<keyword evidence="8" id="KW-1185">Reference proteome</keyword>
<dbReference type="GO" id="GO:0012505">
    <property type="term" value="C:endomembrane system"/>
    <property type="evidence" value="ECO:0007669"/>
    <property type="project" value="UniProtKB-ARBA"/>
</dbReference>
<dbReference type="PANTHER" id="PTHR13343:SF17">
    <property type="entry name" value="CELLULAR REPRESSOR OF E1A-STIMULATED GENES, ISOFORM A"/>
    <property type="match status" value="1"/>
</dbReference>
<evidence type="ECO:0000256" key="2">
    <source>
        <dbReference type="ARBA" id="ARBA00009230"/>
    </source>
</evidence>
<name>A0AAN9VVF5_9ORTH</name>
<comment type="subcellular location">
    <subcellularLocation>
        <location evidence="1">Secreted</location>
    </subcellularLocation>
</comment>
<organism evidence="7 8">
    <name type="scientific">Gryllus longicercus</name>
    <dbReference type="NCBI Taxonomy" id="2509291"/>
    <lineage>
        <taxon>Eukaryota</taxon>
        <taxon>Metazoa</taxon>
        <taxon>Ecdysozoa</taxon>
        <taxon>Arthropoda</taxon>
        <taxon>Hexapoda</taxon>
        <taxon>Insecta</taxon>
        <taxon>Pterygota</taxon>
        <taxon>Neoptera</taxon>
        <taxon>Polyneoptera</taxon>
        <taxon>Orthoptera</taxon>
        <taxon>Ensifera</taxon>
        <taxon>Gryllidea</taxon>
        <taxon>Grylloidea</taxon>
        <taxon>Gryllidae</taxon>
        <taxon>Gryllinae</taxon>
        <taxon>Gryllus</taxon>
    </lineage>
</organism>
<keyword evidence="4" id="KW-0732">Signal</keyword>
<dbReference type="InterPro" id="IPR014631">
    <property type="entry name" value="CREG"/>
</dbReference>
<dbReference type="AlphaFoldDB" id="A0AAN9VVF5"/>
<dbReference type="Proteomes" id="UP001378592">
    <property type="component" value="Unassembled WGS sequence"/>
</dbReference>
<evidence type="ECO:0000313" key="8">
    <source>
        <dbReference type="Proteomes" id="UP001378592"/>
    </source>
</evidence>
<dbReference type="PIRSF" id="PIRSF036911">
    <property type="entry name" value="CREG"/>
    <property type="match status" value="1"/>
</dbReference>